<feature type="region of interest" description="Disordered" evidence="1">
    <location>
        <begin position="1"/>
        <end position="47"/>
    </location>
</feature>
<name>A0ABV7DJZ8_9HYPH</name>
<dbReference type="Proteomes" id="UP001595377">
    <property type="component" value="Unassembled WGS sequence"/>
</dbReference>
<dbReference type="EMBL" id="JBHRSP010000029">
    <property type="protein sequence ID" value="MFC3074938.1"/>
    <property type="molecule type" value="Genomic_DNA"/>
</dbReference>
<protein>
    <recommendedName>
        <fullName evidence="4">Homeodomain-like domain-containing protein</fullName>
    </recommendedName>
</protein>
<comment type="caution">
    <text evidence="2">The sequence shown here is derived from an EMBL/GenBank/DDBJ whole genome shotgun (WGS) entry which is preliminary data.</text>
</comment>
<dbReference type="RefSeq" id="WP_257315603.1">
    <property type="nucleotide sequence ID" value="NZ_JANFDG010000013.1"/>
</dbReference>
<organism evidence="2 3">
    <name type="scientific">Shinella pollutisoli</name>
    <dbReference type="NCBI Taxonomy" id="2250594"/>
    <lineage>
        <taxon>Bacteria</taxon>
        <taxon>Pseudomonadati</taxon>
        <taxon>Pseudomonadota</taxon>
        <taxon>Alphaproteobacteria</taxon>
        <taxon>Hyphomicrobiales</taxon>
        <taxon>Rhizobiaceae</taxon>
        <taxon>Shinella</taxon>
    </lineage>
</organism>
<evidence type="ECO:0000313" key="2">
    <source>
        <dbReference type="EMBL" id="MFC3074938.1"/>
    </source>
</evidence>
<gene>
    <name evidence="2" type="ORF">ACFOHH_17645</name>
</gene>
<keyword evidence="3" id="KW-1185">Reference proteome</keyword>
<evidence type="ECO:0000256" key="1">
    <source>
        <dbReference type="SAM" id="MobiDB-lite"/>
    </source>
</evidence>
<evidence type="ECO:0000313" key="3">
    <source>
        <dbReference type="Proteomes" id="UP001595377"/>
    </source>
</evidence>
<sequence length="249" mass="27535">MARAPKPAGKSGKARTKAAPKAKPQPATRRARKIGKTAPPVRHGPPWDERFVVTAGTIVALGGSDEQVAEALGCDLDDIAFWREEHPAFDRAFERDPRTGGRPTLWDDRNVEIAKGLAKLGATDLDVAQAFGVSVRTIHRWKLEYPEFAEALRLGKEEADSLVEQSLFKRATGYTFDSEKIVTAGGVVQRVETMQHVPPDTTAAIFWLKNRKAADWRDTKNLKHGVDEDDPLADFLKEIGGRTFKPVDK</sequence>
<proteinExistence type="predicted"/>
<reference evidence="3" key="1">
    <citation type="journal article" date="2019" name="Int. J. Syst. Evol. Microbiol.">
        <title>The Global Catalogue of Microorganisms (GCM) 10K type strain sequencing project: providing services to taxonomists for standard genome sequencing and annotation.</title>
        <authorList>
            <consortium name="The Broad Institute Genomics Platform"/>
            <consortium name="The Broad Institute Genome Sequencing Center for Infectious Disease"/>
            <person name="Wu L."/>
            <person name="Ma J."/>
        </authorList>
    </citation>
    <scope>NUCLEOTIDE SEQUENCE [LARGE SCALE GENOMIC DNA]</scope>
    <source>
        <strain evidence="3">KCTC 52677</strain>
    </source>
</reference>
<evidence type="ECO:0008006" key="4">
    <source>
        <dbReference type="Google" id="ProtNLM"/>
    </source>
</evidence>
<accession>A0ABV7DJZ8</accession>